<dbReference type="Pfam" id="PF00854">
    <property type="entry name" value="PTR2"/>
    <property type="match status" value="1"/>
</dbReference>
<feature type="transmembrane region" description="Helical" evidence="6">
    <location>
        <begin position="358"/>
        <end position="379"/>
    </location>
</feature>
<comment type="subcellular location">
    <subcellularLocation>
        <location evidence="1">Membrane</location>
        <topology evidence="1">Multi-pass membrane protein</topology>
    </subcellularLocation>
</comment>
<feature type="transmembrane region" description="Helical" evidence="6">
    <location>
        <begin position="482"/>
        <end position="513"/>
    </location>
</feature>
<feature type="transmembrane region" description="Helical" evidence="6">
    <location>
        <begin position="441"/>
        <end position="462"/>
    </location>
</feature>
<evidence type="ECO:0000256" key="1">
    <source>
        <dbReference type="ARBA" id="ARBA00004141"/>
    </source>
</evidence>
<dbReference type="GO" id="GO:0016020">
    <property type="term" value="C:membrane"/>
    <property type="evidence" value="ECO:0007669"/>
    <property type="project" value="UniProtKB-SubCell"/>
</dbReference>
<evidence type="ECO:0008006" key="8">
    <source>
        <dbReference type="Google" id="ProtNLM"/>
    </source>
</evidence>
<dbReference type="InterPro" id="IPR036259">
    <property type="entry name" value="MFS_trans_sf"/>
</dbReference>
<feature type="transmembrane region" description="Helical" evidence="6">
    <location>
        <begin position="408"/>
        <end position="429"/>
    </location>
</feature>
<evidence type="ECO:0000256" key="5">
    <source>
        <dbReference type="ARBA" id="ARBA00023136"/>
    </source>
</evidence>
<dbReference type="Gene3D" id="1.20.1250.20">
    <property type="entry name" value="MFS general substrate transporter like domains"/>
    <property type="match status" value="1"/>
</dbReference>
<evidence type="ECO:0000256" key="6">
    <source>
        <dbReference type="SAM" id="Phobius"/>
    </source>
</evidence>
<dbReference type="PROSITE" id="PS01022">
    <property type="entry name" value="PTR2_1"/>
    <property type="match status" value="1"/>
</dbReference>
<dbReference type="PANTHER" id="PTHR11654">
    <property type="entry name" value="OLIGOPEPTIDE TRANSPORTER-RELATED"/>
    <property type="match status" value="1"/>
</dbReference>
<dbReference type="AlphaFoldDB" id="B8LLJ8"/>
<feature type="transmembrane region" description="Helical" evidence="6">
    <location>
        <begin position="235"/>
        <end position="258"/>
    </location>
</feature>
<protein>
    <recommendedName>
        <fullName evidence="8">Major facilitator superfamily (MFS) profile domain-containing protein</fullName>
    </recommendedName>
</protein>
<feature type="transmembrane region" description="Helical" evidence="6">
    <location>
        <begin position="525"/>
        <end position="548"/>
    </location>
</feature>
<feature type="transmembrane region" description="Helical" evidence="6">
    <location>
        <begin position="114"/>
        <end position="133"/>
    </location>
</feature>
<feature type="transmembrane region" description="Helical" evidence="6">
    <location>
        <begin position="88"/>
        <end position="107"/>
    </location>
</feature>
<evidence type="ECO:0000256" key="2">
    <source>
        <dbReference type="ARBA" id="ARBA00005982"/>
    </source>
</evidence>
<organism evidence="7">
    <name type="scientific">Picea sitchensis</name>
    <name type="common">Sitka spruce</name>
    <name type="synonym">Pinus sitchensis</name>
    <dbReference type="NCBI Taxonomy" id="3332"/>
    <lineage>
        <taxon>Eukaryota</taxon>
        <taxon>Viridiplantae</taxon>
        <taxon>Streptophyta</taxon>
        <taxon>Embryophyta</taxon>
        <taxon>Tracheophyta</taxon>
        <taxon>Spermatophyta</taxon>
        <taxon>Pinopsida</taxon>
        <taxon>Pinidae</taxon>
        <taxon>Conifers I</taxon>
        <taxon>Pinales</taxon>
        <taxon>Pinaceae</taxon>
        <taxon>Picea</taxon>
    </lineage>
</organism>
<evidence type="ECO:0000256" key="3">
    <source>
        <dbReference type="ARBA" id="ARBA00022692"/>
    </source>
</evidence>
<keyword evidence="4 6" id="KW-1133">Transmembrane helix</keyword>
<feature type="transmembrane region" description="Helical" evidence="6">
    <location>
        <begin position="160"/>
        <end position="179"/>
    </location>
</feature>
<proteinExistence type="evidence at transcript level"/>
<evidence type="ECO:0000256" key="4">
    <source>
        <dbReference type="ARBA" id="ARBA00022989"/>
    </source>
</evidence>
<dbReference type="OMA" id="FNCAYFA"/>
<dbReference type="SUPFAM" id="SSF103473">
    <property type="entry name" value="MFS general substrate transporter"/>
    <property type="match status" value="1"/>
</dbReference>
<comment type="similarity">
    <text evidence="2">Belongs to the major facilitator superfamily. Proton-dependent oligopeptide transporter (POT/PTR) (TC 2.A.17) family.</text>
</comment>
<keyword evidence="3 6" id="KW-0812">Transmembrane</keyword>
<dbReference type="InterPro" id="IPR000109">
    <property type="entry name" value="POT_fam"/>
</dbReference>
<reference evidence="7" key="1">
    <citation type="submission" date="2007-06" db="EMBL/GenBank/DDBJ databases">
        <title>Full length cDNA sequences from Sitka Spruce (Picea sitchensis).</title>
        <authorList>
            <person name="Ralph S.G."/>
            <person name="Chun H.E."/>
            <person name="Liao N."/>
            <person name="Ali J."/>
            <person name="Reid K."/>
            <person name="Kolosova N."/>
            <person name="Cooper N."/>
            <person name="Cullis C."/>
            <person name="Jancsik S."/>
            <person name="Moore R."/>
            <person name="Mayo M."/>
            <person name="Wagner S."/>
            <person name="Holt R.A."/>
            <person name="Jones S.J.M."/>
            <person name="Marra M.A."/>
            <person name="Ritland C.E."/>
            <person name="Ritland K."/>
            <person name="Bohlmann J."/>
        </authorList>
    </citation>
    <scope>NUCLEOTIDE SEQUENCE</scope>
    <source>
        <tissue evidence="7">Green portion of the leader tissue</tissue>
    </source>
</reference>
<sequence>MESHALDMAAFDDPAPAVSKPLPDDRKFTSVDWKGRATLHDRHGGMRAAVFVMGLQAFEIMAIAAVGNNLITYVFNDMHYSLPKSANIVTNFVGTIFLLSILGGFLADSYLGSFLTIIVFGLIELTGYIIMAVQAHVPRLKPESCNIMKSEETCKQPQGVQAFFLFLGLYLVALGSGCLKPNMIAHGGDQFDANDAKDRRKMSTYFNFAYLSFCIGELIALTFLVWIQSRCGMDVGFAVSASVMVLGLVSITTGTPFYRNRLPQGSVLTRFAQVLVAAAHKRRLRCPSDPGMLHELRDSYPYNYHMEKSILKNTQPDRQLLFHTDQFRFLDRAAIVDQNEDGSPWKLCTVTQVEQVKLVIRVIPIFACTIVMNCILAQLQTFSVQQGSTMDNRLGRSSFHVPPASLQAIPYIMLVILVPLYDAVFVPFLRGITGKETGISQLQRIGIGLFISTFSMVTAALVEAKRKRVARDTELMENPDNLMSLPLTIFWVAPQFLVFGLSEMFTAVGLIEFFYSQSPAGMQSLLTALTYCSYSFGFYLSGVLVSIVNKVTSTGSHGGWLSDNNLNKDQLDLFYWLLAVLSFINFLNYIFWSRWYKYNPPATQTSADCYSSKVNASTSPDVFPITGN</sequence>
<evidence type="ECO:0000313" key="7">
    <source>
        <dbReference type="EMBL" id="ABR16528.1"/>
    </source>
</evidence>
<feature type="transmembrane region" description="Helical" evidence="6">
    <location>
        <begin position="573"/>
        <end position="592"/>
    </location>
</feature>
<feature type="transmembrane region" description="Helical" evidence="6">
    <location>
        <begin position="208"/>
        <end position="229"/>
    </location>
</feature>
<dbReference type="CDD" id="cd17414">
    <property type="entry name" value="MFS_NPF4"/>
    <property type="match status" value="1"/>
</dbReference>
<dbReference type="GO" id="GO:0006857">
    <property type="term" value="P:oligopeptide transport"/>
    <property type="evidence" value="ECO:0007669"/>
    <property type="project" value="InterPro"/>
</dbReference>
<dbReference type="InterPro" id="IPR018456">
    <property type="entry name" value="PTR2_symporter_CS"/>
</dbReference>
<feature type="transmembrane region" description="Helical" evidence="6">
    <location>
        <begin position="48"/>
        <end position="68"/>
    </location>
</feature>
<dbReference type="GO" id="GO:0022857">
    <property type="term" value="F:transmembrane transporter activity"/>
    <property type="evidence" value="ECO:0007669"/>
    <property type="project" value="InterPro"/>
</dbReference>
<name>B8LLJ8_PICSI</name>
<dbReference type="EMBL" id="EF676640">
    <property type="protein sequence ID" value="ABR16528.1"/>
    <property type="molecule type" value="mRNA"/>
</dbReference>
<accession>B8LLJ8</accession>
<keyword evidence="5 6" id="KW-0472">Membrane</keyword>